<comment type="caution">
    <text evidence="2">The sequence shown here is derived from an EMBL/GenBank/DDBJ whole genome shotgun (WGS) entry which is preliminary data.</text>
</comment>
<feature type="compositionally biased region" description="Basic and acidic residues" evidence="1">
    <location>
        <begin position="262"/>
        <end position="275"/>
    </location>
</feature>
<reference evidence="2" key="1">
    <citation type="submission" date="2021-03" db="EMBL/GenBank/DDBJ databases">
        <authorList>
            <person name="Li Z."/>
            <person name="Yang C."/>
        </authorList>
    </citation>
    <scope>NUCLEOTIDE SEQUENCE</scope>
    <source>
        <strain evidence="2">Dzin_1.0</strain>
        <tissue evidence="2">Leaf</tissue>
    </source>
</reference>
<protein>
    <submittedName>
        <fullName evidence="2">Uncharacterized protein</fullName>
    </submittedName>
</protein>
<sequence length="328" mass="36490">MITLPHLSGESVGAIVIHHLAVAQLLWNSNIFLDTCVHSSDPFLQRESSSEYFTILLYYIVGDVSSFEGRVLAGYADYCCMDKISRLEIIGMAKELKLDVEGCSLWWMNPMNDKASLSEIKDNADALFMAQCVDFNSREMTIYAKVSRVLAHNNMDEMVGSMDEVIGKQRDVNDLGVNIQGQDSDDAIGENGDKQNAKSVDASDPCGTSKHNEDTTNDPMDAIDSQVLEEHYQQVYDKPQQGLHSLSPDCDRGKSITSGGGEHGKEKEKEHMHVPREKKKKAVKKPPTTPIIPVLRPSMNDKPVKTKDKERPPQKKRKIWVPPGASSS</sequence>
<dbReference type="AlphaFoldDB" id="A0A9D5BZZ7"/>
<name>A0A9D5BZZ7_9LILI</name>
<dbReference type="EMBL" id="JAGGNH010000009">
    <property type="protein sequence ID" value="KAJ0963612.1"/>
    <property type="molecule type" value="Genomic_DNA"/>
</dbReference>
<feature type="compositionally biased region" description="Basic and acidic residues" evidence="1">
    <location>
        <begin position="302"/>
        <end position="313"/>
    </location>
</feature>
<proteinExistence type="predicted"/>
<organism evidence="2 3">
    <name type="scientific">Dioscorea zingiberensis</name>
    <dbReference type="NCBI Taxonomy" id="325984"/>
    <lineage>
        <taxon>Eukaryota</taxon>
        <taxon>Viridiplantae</taxon>
        <taxon>Streptophyta</taxon>
        <taxon>Embryophyta</taxon>
        <taxon>Tracheophyta</taxon>
        <taxon>Spermatophyta</taxon>
        <taxon>Magnoliopsida</taxon>
        <taxon>Liliopsida</taxon>
        <taxon>Dioscoreales</taxon>
        <taxon>Dioscoreaceae</taxon>
        <taxon>Dioscorea</taxon>
    </lineage>
</organism>
<dbReference type="Proteomes" id="UP001085076">
    <property type="component" value="Miscellaneous, Linkage group lg09"/>
</dbReference>
<feature type="region of interest" description="Disordered" evidence="1">
    <location>
        <begin position="241"/>
        <end position="328"/>
    </location>
</feature>
<accession>A0A9D5BZZ7</accession>
<evidence type="ECO:0000313" key="2">
    <source>
        <dbReference type="EMBL" id="KAJ0963612.1"/>
    </source>
</evidence>
<evidence type="ECO:0000313" key="3">
    <source>
        <dbReference type="Proteomes" id="UP001085076"/>
    </source>
</evidence>
<dbReference type="OrthoDB" id="1710432at2759"/>
<gene>
    <name evidence="2" type="ORF">J5N97_028734</name>
</gene>
<evidence type="ECO:0000256" key="1">
    <source>
        <dbReference type="SAM" id="MobiDB-lite"/>
    </source>
</evidence>
<reference evidence="2" key="2">
    <citation type="journal article" date="2022" name="Hortic Res">
        <title>The genome of Dioscorea zingiberensis sheds light on the biosynthesis, origin and evolution of the medicinally important diosgenin saponins.</title>
        <authorList>
            <person name="Li Y."/>
            <person name="Tan C."/>
            <person name="Li Z."/>
            <person name="Guo J."/>
            <person name="Li S."/>
            <person name="Chen X."/>
            <person name="Wang C."/>
            <person name="Dai X."/>
            <person name="Yang H."/>
            <person name="Song W."/>
            <person name="Hou L."/>
            <person name="Xu J."/>
            <person name="Tong Z."/>
            <person name="Xu A."/>
            <person name="Yuan X."/>
            <person name="Wang W."/>
            <person name="Yang Q."/>
            <person name="Chen L."/>
            <person name="Sun Z."/>
            <person name="Wang K."/>
            <person name="Pan B."/>
            <person name="Chen J."/>
            <person name="Bao Y."/>
            <person name="Liu F."/>
            <person name="Qi X."/>
            <person name="Gang D.R."/>
            <person name="Wen J."/>
            <person name="Li J."/>
        </authorList>
    </citation>
    <scope>NUCLEOTIDE SEQUENCE</scope>
    <source>
        <strain evidence="2">Dzin_1.0</strain>
    </source>
</reference>
<keyword evidence="3" id="KW-1185">Reference proteome</keyword>
<feature type="region of interest" description="Disordered" evidence="1">
    <location>
        <begin position="178"/>
        <end position="220"/>
    </location>
</feature>